<feature type="transmembrane region" description="Helical" evidence="1">
    <location>
        <begin position="88"/>
        <end position="109"/>
    </location>
</feature>
<protein>
    <submittedName>
        <fullName evidence="2">Uncharacterized protein</fullName>
    </submittedName>
</protein>
<dbReference type="AlphaFoldDB" id="A0A318HYN9"/>
<keyword evidence="1" id="KW-0472">Membrane</keyword>
<organism evidence="2 3">
    <name type="scientific">Hoylesella shahii DSM 15611 = JCM 12083</name>
    <dbReference type="NCBI Taxonomy" id="1122991"/>
    <lineage>
        <taxon>Bacteria</taxon>
        <taxon>Pseudomonadati</taxon>
        <taxon>Bacteroidota</taxon>
        <taxon>Bacteroidia</taxon>
        <taxon>Bacteroidales</taxon>
        <taxon>Prevotellaceae</taxon>
        <taxon>Hoylesella</taxon>
    </lineage>
</organism>
<accession>A0A318HYN9</accession>
<evidence type="ECO:0000313" key="3">
    <source>
        <dbReference type="Proteomes" id="UP000248314"/>
    </source>
</evidence>
<proteinExistence type="predicted"/>
<dbReference type="EMBL" id="QJJX01000005">
    <property type="protein sequence ID" value="PXX23654.1"/>
    <property type="molecule type" value="Genomic_DNA"/>
</dbReference>
<dbReference type="RefSeq" id="WP_025816420.1">
    <property type="nucleotide sequence ID" value="NZ_BAIZ01000025.1"/>
</dbReference>
<evidence type="ECO:0000256" key="1">
    <source>
        <dbReference type="SAM" id="Phobius"/>
    </source>
</evidence>
<sequence>MKNGIITDEEKDVALGAFYGGNATSVKEDVVSILKADGYLETLTSPNGIVTRLTHMGVAFYVSGGYVERTRKKREESRKEFKRKICTAVIGAFSGAVFGFIAGILANWLNSGGG</sequence>
<keyword evidence="1" id="KW-1133">Transmembrane helix</keyword>
<evidence type="ECO:0000313" key="2">
    <source>
        <dbReference type="EMBL" id="PXX23654.1"/>
    </source>
</evidence>
<dbReference type="STRING" id="1122991.GCA_000613445_01282"/>
<dbReference type="Proteomes" id="UP000248314">
    <property type="component" value="Unassembled WGS sequence"/>
</dbReference>
<gene>
    <name evidence="2" type="ORF">EJ73_00643</name>
</gene>
<feature type="transmembrane region" description="Helical" evidence="1">
    <location>
        <begin position="49"/>
        <end position="67"/>
    </location>
</feature>
<keyword evidence="3" id="KW-1185">Reference proteome</keyword>
<keyword evidence="1" id="KW-0812">Transmembrane</keyword>
<name>A0A318HYN9_9BACT</name>
<comment type="caution">
    <text evidence="2">The sequence shown here is derived from an EMBL/GenBank/DDBJ whole genome shotgun (WGS) entry which is preliminary data.</text>
</comment>
<reference evidence="2 3" key="1">
    <citation type="submission" date="2018-05" db="EMBL/GenBank/DDBJ databases">
        <title>Genomic Encyclopedia of Type Strains, Phase I: the one thousand microbial genomes (KMG-I) project.</title>
        <authorList>
            <person name="Kyrpides N."/>
        </authorList>
    </citation>
    <scope>NUCLEOTIDE SEQUENCE [LARGE SCALE GENOMIC DNA]</scope>
    <source>
        <strain evidence="2 3">DSM 15611</strain>
    </source>
</reference>